<evidence type="ECO:0000313" key="3">
    <source>
        <dbReference type="Proteomes" id="UP001367676"/>
    </source>
</evidence>
<sequence>MPDDYAIGWGAAAADRASESSFLARTLHGEHEDHRPDSVDHVACALRRETDATRRETTSHAEDDEGRGGGELKN</sequence>
<comment type="caution">
    <text evidence="2">The sequence shown here is derived from an EMBL/GenBank/DDBJ whole genome shotgun (WGS) entry which is preliminary data.</text>
</comment>
<dbReference type="EMBL" id="JBBCAQ010000032">
    <property type="protein sequence ID" value="KAK7583695.1"/>
    <property type="molecule type" value="Genomic_DNA"/>
</dbReference>
<protein>
    <submittedName>
        <fullName evidence="2">Uncharacterized protein</fullName>
    </submittedName>
</protein>
<reference evidence="2 3" key="1">
    <citation type="submission" date="2024-03" db="EMBL/GenBank/DDBJ databases">
        <title>Adaptation during the transition from Ophiocordyceps entomopathogen to insect associate is accompanied by gene loss and intensified selection.</title>
        <authorList>
            <person name="Ward C.M."/>
            <person name="Onetto C.A."/>
            <person name="Borneman A.R."/>
        </authorList>
    </citation>
    <scope>NUCLEOTIDE SEQUENCE [LARGE SCALE GENOMIC DNA]</scope>
    <source>
        <strain evidence="2">AWRI1</strain>
        <tissue evidence="2">Single Adult Female</tissue>
    </source>
</reference>
<dbReference type="AlphaFoldDB" id="A0AAN9Y3B0"/>
<gene>
    <name evidence="2" type="ORF">V9T40_004658</name>
</gene>
<name>A0AAN9Y3B0_9HEMI</name>
<proteinExistence type="predicted"/>
<evidence type="ECO:0000256" key="1">
    <source>
        <dbReference type="SAM" id="MobiDB-lite"/>
    </source>
</evidence>
<organism evidence="2 3">
    <name type="scientific">Parthenolecanium corni</name>
    <dbReference type="NCBI Taxonomy" id="536013"/>
    <lineage>
        <taxon>Eukaryota</taxon>
        <taxon>Metazoa</taxon>
        <taxon>Ecdysozoa</taxon>
        <taxon>Arthropoda</taxon>
        <taxon>Hexapoda</taxon>
        <taxon>Insecta</taxon>
        <taxon>Pterygota</taxon>
        <taxon>Neoptera</taxon>
        <taxon>Paraneoptera</taxon>
        <taxon>Hemiptera</taxon>
        <taxon>Sternorrhyncha</taxon>
        <taxon>Coccoidea</taxon>
        <taxon>Coccidae</taxon>
        <taxon>Parthenolecanium</taxon>
    </lineage>
</organism>
<evidence type="ECO:0000313" key="2">
    <source>
        <dbReference type="EMBL" id="KAK7583695.1"/>
    </source>
</evidence>
<feature type="region of interest" description="Disordered" evidence="1">
    <location>
        <begin position="48"/>
        <end position="74"/>
    </location>
</feature>
<keyword evidence="3" id="KW-1185">Reference proteome</keyword>
<dbReference type="Proteomes" id="UP001367676">
    <property type="component" value="Unassembled WGS sequence"/>
</dbReference>
<accession>A0AAN9Y3B0</accession>